<dbReference type="EMBL" id="JAOUSE010000033">
    <property type="protein sequence ID" value="MCU9594913.1"/>
    <property type="molecule type" value="Genomic_DNA"/>
</dbReference>
<gene>
    <name evidence="2" type="ORF">OEV82_10735</name>
</gene>
<keyword evidence="3" id="KW-1185">Reference proteome</keyword>
<dbReference type="InterPro" id="IPR025736">
    <property type="entry name" value="PucR_C-HTH_dom"/>
</dbReference>
<name>A0ABT2WGX8_9BACI</name>
<dbReference type="Pfam" id="PF13556">
    <property type="entry name" value="HTH_30"/>
    <property type="match status" value="1"/>
</dbReference>
<evidence type="ECO:0000313" key="3">
    <source>
        <dbReference type="Proteomes" id="UP001208656"/>
    </source>
</evidence>
<dbReference type="SUPFAM" id="SSF46689">
    <property type="entry name" value="Homeodomain-like"/>
    <property type="match status" value="1"/>
</dbReference>
<proteinExistence type="predicted"/>
<evidence type="ECO:0000313" key="2">
    <source>
        <dbReference type="EMBL" id="MCU9594913.1"/>
    </source>
</evidence>
<evidence type="ECO:0000259" key="1">
    <source>
        <dbReference type="Pfam" id="PF13556"/>
    </source>
</evidence>
<protein>
    <submittedName>
        <fullName evidence="2">Helix-turn-helix domain-containing protein</fullName>
    </submittedName>
</protein>
<comment type="caution">
    <text evidence="2">The sequence shown here is derived from an EMBL/GenBank/DDBJ whole genome shotgun (WGS) entry which is preliminary data.</text>
</comment>
<dbReference type="InterPro" id="IPR042070">
    <property type="entry name" value="PucR_C-HTH_sf"/>
</dbReference>
<dbReference type="PANTHER" id="PTHR33744">
    <property type="entry name" value="CARBOHYDRATE DIACID REGULATOR"/>
    <property type="match status" value="1"/>
</dbReference>
<dbReference type="Gene3D" id="1.10.10.2840">
    <property type="entry name" value="PucR C-terminal helix-turn-helix domain"/>
    <property type="match status" value="1"/>
</dbReference>
<sequence length="300" mass="36382">MIKKLLQLYPGILIQDYPRFDQNYYCFFHEQTNEYISIPKQQLTDREVLLLETILTKVQQTATFLNNSPSQQIWHRFLFENGELPKTNNRIRFIFFQLNSSVSYQNFTDSIYSFFQDNIILVWLNELNGVIIERETETTMQQEDFLSFQDLILTDFYLDIDMYIGRFFEVTDQLKNHFFREQYYFQIIRKVLPEKHLYTFMTAFPSVIIRTEWRKMNEIFTEEYTDIFQNDKELVNMIKVYLENNSNMSLAAKKLYMHRNSLQYKIDKFIKRTSIDIKDFNGAISVYFICVYGEIAERIY</sequence>
<dbReference type="RefSeq" id="WP_263061874.1">
    <property type="nucleotide sequence ID" value="NZ_JAOUSE010000033.1"/>
</dbReference>
<dbReference type="PANTHER" id="PTHR33744:SF15">
    <property type="entry name" value="CARBOHYDRATE DIACID REGULATOR"/>
    <property type="match status" value="1"/>
</dbReference>
<organism evidence="2 3">
    <name type="scientific">Pallidibacillus thermolactis</name>
    <dbReference type="NCBI Taxonomy" id="251051"/>
    <lineage>
        <taxon>Bacteria</taxon>
        <taxon>Bacillati</taxon>
        <taxon>Bacillota</taxon>
        <taxon>Bacilli</taxon>
        <taxon>Bacillales</taxon>
        <taxon>Bacillaceae</taxon>
        <taxon>Pallidibacillus</taxon>
    </lineage>
</organism>
<accession>A0ABT2WGX8</accession>
<feature type="domain" description="PucR C-terminal helix-turn-helix" evidence="1">
    <location>
        <begin position="234"/>
        <end position="288"/>
    </location>
</feature>
<reference evidence="2 3" key="1">
    <citation type="submission" date="2022-10" db="EMBL/GenBank/DDBJ databases">
        <title>Description of Fervidibacillus gen. nov. in the family Fervidibacillaceae fam. nov. with two species, Fervidibacillus albus sp. nov., and Fervidibacillus halotolerans sp. nov., isolated from tidal flat sediments.</title>
        <authorList>
            <person name="Kwon K.K."/>
            <person name="Yang S.-H."/>
        </authorList>
    </citation>
    <scope>NUCLEOTIDE SEQUENCE [LARGE SCALE GENOMIC DNA]</scope>
    <source>
        <strain evidence="2 3">DSM 23332</strain>
    </source>
</reference>
<dbReference type="Proteomes" id="UP001208656">
    <property type="component" value="Unassembled WGS sequence"/>
</dbReference>
<dbReference type="InterPro" id="IPR051448">
    <property type="entry name" value="CdaR-like_regulators"/>
</dbReference>
<dbReference type="InterPro" id="IPR009057">
    <property type="entry name" value="Homeodomain-like_sf"/>
</dbReference>